<dbReference type="InterPro" id="IPR005103">
    <property type="entry name" value="AA9_LPMO"/>
</dbReference>
<dbReference type="STRING" id="100787.A0A0G4KI64"/>
<comment type="subcellular location">
    <subcellularLocation>
        <location evidence="1">Nucleus</location>
    </subcellularLocation>
</comment>
<name>A0A0G4KI64_VERLO</name>
<organism evidence="5 6">
    <name type="scientific">Verticillium longisporum</name>
    <name type="common">Verticillium dahliae var. longisporum</name>
    <dbReference type="NCBI Taxonomy" id="100787"/>
    <lineage>
        <taxon>Eukaryota</taxon>
        <taxon>Fungi</taxon>
        <taxon>Dikarya</taxon>
        <taxon>Ascomycota</taxon>
        <taxon>Pezizomycotina</taxon>
        <taxon>Sordariomycetes</taxon>
        <taxon>Hypocreomycetidae</taxon>
        <taxon>Glomerellales</taxon>
        <taxon>Plectosphaerellaceae</taxon>
        <taxon>Verticillium</taxon>
    </lineage>
</organism>
<feature type="domain" description="Zn(2)-C6 fungal-type" evidence="4">
    <location>
        <begin position="38"/>
        <end position="69"/>
    </location>
</feature>
<dbReference type="GO" id="GO:0008270">
    <property type="term" value="F:zinc ion binding"/>
    <property type="evidence" value="ECO:0007669"/>
    <property type="project" value="InterPro"/>
</dbReference>
<sequence length="900" mass="99674">MAEPPSSAAAQEPSAGRAEITLSTAAEGHRKRNRIRFSCSHCREKKLKCNRASPCDQCIKRDIVASCDYVPYLYPRTATRQPAPVPQASSQRQGLADTPTLQAKLKHLEDVLSDVRAKLAERGIVMDDVFGQKGGSLYGKTRLPETPSDLSGIKEPTPAGPMVDKLRYVDSANWEAILDDVTRLTDELKTTDTGHGEREDDDADDLDSTFASTEGPVLLLGTFPPATTQDLMDYLPQKDITDRLIARFFKGKEPAWSMFHYAAFWERPHDYSITWIGLLCIMISHAAFFCLRGDEEVPGNIGPPQYILDLYRIRSAQCLALDDYTRPGKYKVEALILYFGAEYLRLSDAQRGTSIMMAIIVRLAMHSGLHRDPKHFQGLTVFEHEMRKRLWTILVEIDVLVAFQFGLPGNVQHRYFDTGLPHNLHDEDFDETTTELPLERPFTERTPALYTIVKSRLVVAFGDILARMADRDSPTYGEVLRLNDQLEKAHEDIPPVLRARSFSLSIGDPIDLIMQRLWIELMYLKARVVLHRRYFALGRNDQRYAPSRFNCIDAATKTLEYQFDVNTEIQPGGRLSKERWFLSSLSTHDFLLANMMLCLAQPGGVDLNQRPSYQFASGESSSLRIRAAPQLILGANYSAALPDMAQKALFAVVLGAVSAAAHGFVETITVNGKTYDNYNPSTFPYNPSPPIVPGWTADFPDLGFVEPAATGDPDIICHRSATNGGSHIPVAAGDTLTLKWSPWPESHKGPIIDYLANCNGDCTTVDKTALRFFKIAEQGLLDAANSNWAADELIAAGEIWEVTIPTDIAAGSYVLRHEIIALHSGGQPNGAQFYPQCINLEISGGGSASPSGVAGTSLYTETDPGVLFNIYTATEYPIPGPPLYNAAKKARRHAKDVRAC</sequence>
<gene>
    <name evidence="5" type="ORF">BN1708_009562</name>
</gene>
<evidence type="ECO:0000256" key="2">
    <source>
        <dbReference type="ARBA" id="ARBA00022723"/>
    </source>
</evidence>
<evidence type="ECO:0000313" key="6">
    <source>
        <dbReference type="Proteomes" id="UP000044602"/>
    </source>
</evidence>
<dbReference type="InterPro" id="IPR050613">
    <property type="entry name" value="Sec_Metabolite_Reg"/>
</dbReference>
<dbReference type="Pfam" id="PF04082">
    <property type="entry name" value="Fungal_trans"/>
    <property type="match status" value="1"/>
</dbReference>
<evidence type="ECO:0000256" key="1">
    <source>
        <dbReference type="ARBA" id="ARBA00004123"/>
    </source>
</evidence>
<dbReference type="Gene3D" id="4.10.240.10">
    <property type="entry name" value="Zn(2)-C6 fungal-type DNA-binding domain"/>
    <property type="match status" value="1"/>
</dbReference>
<dbReference type="InterPro" id="IPR036864">
    <property type="entry name" value="Zn2-C6_fun-type_DNA-bd_sf"/>
</dbReference>
<dbReference type="Pfam" id="PF03443">
    <property type="entry name" value="AA9"/>
    <property type="match status" value="1"/>
</dbReference>
<evidence type="ECO:0000256" key="3">
    <source>
        <dbReference type="ARBA" id="ARBA00023242"/>
    </source>
</evidence>
<dbReference type="GO" id="GO:0005634">
    <property type="term" value="C:nucleus"/>
    <property type="evidence" value="ECO:0007669"/>
    <property type="project" value="UniProtKB-SubCell"/>
</dbReference>
<evidence type="ECO:0000313" key="5">
    <source>
        <dbReference type="EMBL" id="CRK00511.1"/>
    </source>
</evidence>
<dbReference type="GO" id="GO:0003677">
    <property type="term" value="F:DNA binding"/>
    <property type="evidence" value="ECO:0007669"/>
    <property type="project" value="InterPro"/>
</dbReference>
<dbReference type="GO" id="GO:0006351">
    <property type="term" value="P:DNA-templated transcription"/>
    <property type="evidence" value="ECO:0007669"/>
    <property type="project" value="InterPro"/>
</dbReference>
<proteinExistence type="predicted"/>
<dbReference type="Pfam" id="PF00172">
    <property type="entry name" value="Zn_clus"/>
    <property type="match status" value="1"/>
</dbReference>
<dbReference type="InterPro" id="IPR001138">
    <property type="entry name" value="Zn2Cys6_DnaBD"/>
</dbReference>
<dbReference type="CDD" id="cd12148">
    <property type="entry name" value="fungal_TF_MHR"/>
    <property type="match status" value="1"/>
</dbReference>
<keyword evidence="6" id="KW-1185">Reference proteome</keyword>
<dbReference type="InterPro" id="IPR007219">
    <property type="entry name" value="XnlR_reg_dom"/>
</dbReference>
<dbReference type="PROSITE" id="PS00463">
    <property type="entry name" value="ZN2_CY6_FUNGAL_1"/>
    <property type="match status" value="1"/>
</dbReference>
<keyword evidence="2" id="KW-0479">Metal-binding</keyword>
<dbReference type="SMART" id="SM00066">
    <property type="entry name" value="GAL4"/>
    <property type="match status" value="1"/>
</dbReference>
<keyword evidence="3" id="KW-0539">Nucleus</keyword>
<dbReference type="CDD" id="cd21175">
    <property type="entry name" value="LPMO_AA9"/>
    <property type="match status" value="1"/>
</dbReference>
<dbReference type="SUPFAM" id="SSF57701">
    <property type="entry name" value="Zn2/Cys6 DNA-binding domain"/>
    <property type="match status" value="1"/>
</dbReference>
<dbReference type="CDD" id="cd00067">
    <property type="entry name" value="GAL4"/>
    <property type="match status" value="1"/>
</dbReference>
<accession>A0A0G4KI64</accession>
<dbReference type="Proteomes" id="UP000044602">
    <property type="component" value="Unassembled WGS sequence"/>
</dbReference>
<dbReference type="EMBL" id="CVQH01001336">
    <property type="protein sequence ID" value="CRK00511.1"/>
    <property type="molecule type" value="Genomic_DNA"/>
</dbReference>
<dbReference type="Gene3D" id="2.70.50.70">
    <property type="match status" value="1"/>
</dbReference>
<dbReference type="PANTHER" id="PTHR31001">
    <property type="entry name" value="UNCHARACTERIZED TRANSCRIPTIONAL REGULATORY PROTEIN"/>
    <property type="match status" value="1"/>
</dbReference>
<dbReference type="PROSITE" id="PS50048">
    <property type="entry name" value="ZN2_CY6_FUNGAL_2"/>
    <property type="match status" value="1"/>
</dbReference>
<dbReference type="AlphaFoldDB" id="A0A0G4KI64"/>
<dbReference type="PANTHER" id="PTHR31001:SF49">
    <property type="entry name" value="ZN(II)2CYS6 TRANSCRIPTION FACTOR (EUROFUNG)"/>
    <property type="match status" value="1"/>
</dbReference>
<protein>
    <recommendedName>
        <fullName evidence="4">Zn(2)-C6 fungal-type domain-containing protein</fullName>
    </recommendedName>
</protein>
<reference evidence="5 6" key="1">
    <citation type="submission" date="2015-05" db="EMBL/GenBank/DDBJ databases">
        <authorList>
            <person name="Wang D.B."/>
            <person name="Wang M."/>
        </authorList>
    </citation>
    <scope>NUCLEOTIDE SEQUENCE [LARGE SCALE GENOMIC DNA]</scope>
    <source>
        <strain evidence="5">VL1</strain>
    </source>
</reference>
<dbReference type="SMART" id="SM00906">
    <property type="entry name" value="Fungal_trans"/>
    <property type="match status" value="1"/>
</dbReference>
<dbReference type="GO" id="GO:0000981">
    <property type="term" value="F:DNA-binding transcription factor activity, RNA polymerase II-specific"/>
    <property type="evidence" value="ECO:0007669"/>
    <property type="project" value="InterPro"/>
</dbReference>
<evidence type="ECO:0000259" key="4">
    <source>
        <dbReference type="PROSITE" id="PS50048"/>
    </source>
</evidence>